<name>A0AAV9NMN6_9EURO</name>
<dbReference type="GO" id="GO:0008270">
    <property type="term" value="F:zinc ion binding"/>
    <property type="evidence" value="ECO:0007669"/>
    <property type="project" value="InterPro"/>
</dbReference>
<dbReference type="InterPro" id="IPR036291">
    <property type="entry name" value="NAD(P)-bd_dom_sf"/>
</dbReference>
<comment type="caution">
    <text evidence="9">The sequence shown here is derived from an EMBL/GenBank/DDBJ whole genome shotgun (WGS) entry which is preliminary data.</text>
</comment>
<evidence type="ECO:0000259" key="8">
    <source>
        <dbReference type="SMART" id="SM00829"/>
    </source>
</evidence>
<keyword evidence="7" id="KW-0472">Membrane</keyword>
<gene>
    <name evidence="9" type="ORF">LTR84_004719</name>
</gene>
<dbReference type="PANTHER" id="PTHR42940">
    <property type="entry name" value="ALCOHOL DEHYDROGENASE 1-RELATED"/>
    <property type="match status" value="1"/>
</dbReference>
<dbReference type="RefSeq" id="XP_064710918.1">
    <property type="nucleotide sequence ID" value="XM_064848294.1"/>
</dbReference>
<dbReference type="InterPro" id="IPR013149">
    <property type="entry name" value="ADH-like_C"/>
</dbReference>
<keyword evidence="10" id="KW-1185">Reference proteome</keyword>
<evidence type="ECO:0000256" key="1">
    <source>
        <dbReference type="ARBA" id="ARBA00001947"/>
    </source>
</evidence>
<evidence type="ECO:0000256" key="7">
    <source>
        <dbReference type="SAM" id="Phobius"/>
    </source>
</evidence>
<dbReference type="PROSITE" id="PS00059">
    <property type="entry name" value="ADH_ZINC"/>
    <property type="match status" value="1"/>
</dbReference>
<dbReference type="SUPFAM" id="SSF51735">
    <property type="entry name" value="NAD(P)-binding Rossmann-fold domains"/>
    <property type="match status" value="1"/>
</dbReference>
<dbReference type="InterPro" id="IPR013154">
    <property type="entry name" value="ADH-like_N"/>
</dbReference>
<organism evidence="9 10">
    <name type="scientific">Exophiala bonariae</name>
    <dbReference type="NCBI Taxonomy" id="1690606"/>
    <lineage>
        <taxon>Eukaryota</taxon>
        <taxon>Fungi</taxon>
        <taxon>Dikarya</taxon>
        <taxon>Ascomycota</taxon>
        <taxon>Pezizomycotina</taxon>
        <taxon>Eurotiomycetes</taxon>
        <taxon>Chaetothyriomycetidae</taxon>
        <taxon>Chaetothyriales</taxon>
        <taxon>Herpotrichiellaceae</taxon>
        <taxon>Exophiala</taxon>
    </lineage>
</organism>
<keyword evidence="5" id="KW-0560">Oxidoreductase</keyword>
<dbReference type="InterPro" id="IPR020843">
    <property type="entry name" value="ER"/>
</dbReference>
<dbReference type="CDD" id="cd08240">
    <property type="entry name" value="6_hydroxyhexanoate_dh_like"/>
    <property type="match status" value="1"/>
</dbReference>
<dbReference type="EMBL" id="JAVRRD010000002">
    <property type="protein sequence ID" value="KAK5062646.1"/>
    <property type="molecule type" value="Genomic_DNA"/>
</dbReference>
<dbReference type="Proteomes" id="UP001358417">
    <property type="component" value="Unassembled WGS sequence"/>
</dbReference>
<dbReference type="GO" id="GO:0004022">
    <property type="term" value="F:alcohol dehydrogenase (NAD+) activity"/>
    <property type="evidence" value="ECO:0007669"/>
    <property type="project" value="TreeGrafter"/>
</dbReference>
<evidence type="ECO:0000313" key="9">
    <source>
        <dbReference type="EMBL" id="KAK5062646.1"/>
    </source>
</evidence>
<comment type="similarity">
    <text evidence="2 6">Belongs to the zinc-containing alcohol dehydrogenase family.</text>
</comment>
<evidence type="ECO:0000256" key="5">
    <source>
        <dbReference type="ARBA" id="ARBA00023002"/>
    </source>
</evidence>
<dbReference type="Pfam" id="PF00107">
    <property type="entry name" value="ADH_zinc_N"/>
    <property type="match status" value="1"/>
</dbReference>
<keyword evidence="7" id="KW-1133">Transmembrane helix</keyword>
<dbReference type="Pfam" id="PF08240">
    <property type="entry name" value="ADH_N"/>
    <property type="match status" value="1"/>
</dbReference>
<evidence type="ECO:0000313" key="10">
    <source>
        <dbReference type="Proteomes" id="UP001358417"/>
    </source>
</evidence>
<keyword evidence="4 6" id="KW-0862">Zinc</keyword>
<keyword evidence="3 6" id="KW-0479">Metal-binding</keyword>
<feature type="domain" description="Enoyl reductase (ER)" evidence="8">
    <location>
        <begin position="9"/>
        <end position="352"/>
    </location>
</feature>
<accession>A0AAV9NMN6</accession>
<feature type="transmembrane region" description="Helical" evidence="7">
    <location>
        <begin position="183"/>
        <end position="203"/>
    </location>
</feature>
<dbReference type="GO" id="GO:0005737">
    <property type="term" value="C:cytoplasm"/>
    <property type="evidence" value="ECO:0007669"/>
    <property type="project" value="TreeGrafter"/>
</dbReference>
<dbReference type="Gene3D" id="3.90.180.10">
    <property type="entry name" value="Medium-chain alcohol dehydrogenases, catalytic domain"/>
    <property type="match status" value="1"/>
</dbReference>
<dbReference type="AlphaFoldDB" id="A0AAV9NMN6"/>
<dbReference type="SMART" id="SM00829">
    <property type="entry name" value="PKS_ER"/>
    <property type="match status" value="1"/>
</dbReference>
<sequence length="354" mass="37719">MSATQHAWAVVEHGKPLQKIEKPIPEPTGTEILIKVTHCGVCHSDLHFHEGFYERGGGKRVYLKDRGATLPRALGHEIIGTVVKLGPNAEQLSLGASRIVYPWTGCQKCRRCEDEDDNLCLAQRNCGVQTDGGYAQYLTVPHAKYLVDYGDLDPAVACTFACSGLTVLSSIQKIMPLRLQDPILLIGAGGLGLAGITLLRALGYEKIISADISLEKREIALETGASAVVDSSGEDPAKAAIEVAGGPIYGVLDFVNNKQTANFAIGALGKGGKMVAIGLAGGEINLSLVDMIFKSVTIVGNITGTPRNLRDVTQLAKEGKLAPVPVTRIPWDQANEALNQLRDGKVSGRLILVH</sequence>
<proteinExistence type="inferred from homology"/>
<evidence type="ECO:0000256" key="2">
    <source>
        <dbReference type="ARBA" id="ARBA00008072"/>
    </source>
</evidence>
<keyword evidence="7" id="KW-0812">Transmembrane</keyword>
<reference evidence="9 10" key="1">
    <citation type="submission" date="2023-08" db="EMBL/GenBank/DDBJ databases">
        <title>Black Yeasts Isolated from many extreme environments.</title>
        <authorList>
            <person name="Coleine C."/>
            <person name="Stajich J.E."/>
            <person name="Selbmann L."/>
        </authorList>
    </citation>
    <scope>NUCLEOTIDE SEQUENCE [LARGE SCALE GENOMIC DNA]</scope>
    <source>
        <strain evidence="9 10">CCFEE 5792</strain>
    </source>
</reference>
<evidence type="ECO:0000256" key="4">
    <source>
        <dbReference type="ARBA" id="ARBA00022833"/>
    </source>
</evidence>
<dbReference type="Gene3D" id="3.40.50.720">
    <property type="entry name" value="NAD(P)-binding Rossmann-like Domain"/>
    <property type="match status" value="1"/>
</dbReference>
<dbReference type="GeneID" id="89972897"/>
<evidence type="ECO:0000256" key="3">
    <source>
        <dbReference type="ARBA" id="ARBA00022723"/>
    </source>
</evidence>
<dbReference type="InterPro" id="IPR002328">
    <property type="entry name" value="ADH_Zn_CS"/>
</dbReference>
<dbReference type="SUPFAM" id="SSF50129">
    <property type="entry name" value="GroES-like"/>
    <property type="match status" value="1"/>
</dbReference>
<comment type="cofactor">
    <cofactor evidence="1 6">
        <name>Zn(2+)</name>
        <dbReference type="ChEBI" id="CHEBI:29105"/>
    </cofactor>
</comment>
<evidence type="ECO:0000256" key="6">
    <source>
        <dbReference type="RuleBase" id="RU361277"/>
    </source>
</evidence>
<dbReference type="PANTHER" id="PTHR42940:SF8">
    <property type="entry name" value="VACUOLAR PROTEIN SORTING-ASSOCIATED PROTEIN 11"/>
    <property type="match status" value="1"/>
</dbReference>
<dbReference type="InterPro" id="IPR011032">
    <property type="entry name" value="GroES-like_sf"/>
</dbReference>
<protein>
    <recommendedName>
        <fullName evidence="8">Enoyl reductase (ER) domain-containing protein</fullName>
    </recommendedName>
</protein>